<sequence>MNGNWLRVTPAELARAKDDLGWAYDVAQAAMDGAGERVDGTGKAWHAFDFLLDRQGVELPIVYGAEAFVETPEAEDEDDVTEDSEHDWGYGPPRYLTPEQVAEAAATLGGLTEDDLSRGVDQAELARADIYPQVWDRPDQLSWVTHHLPYAQRFFAAAAREGDAVICWLD</sequence>
<gene>
    <name evidence="1" type="ORF">FHX75_11900</name>
</gene>
<dbReference type="OrthoDB" id="5354816at2"/>
<dbReference type="InterPro" id="IPR015068">
    <property type="entry name" value="DUF1877"/>
</dbReference>
<dbReference type="Proteomes" id="UP000319927">
    <property type="component" value="Unassembled WGS sequence"/>
</dbReference>
<evidence type="ECO:0000313" key="2">
    <source>
        <dbReference type="Proteomes" id="UP000319927"/>
    </source>
</evidence>
<accession>A0A561WV59</accession>
<proteinExistence type="predicted"/>
<dbReference type="Gene3D" id="3.40.1760.10">
    <property type="entry name" value="YfbM-like super family"/>
    <property type="match status" value="1"/>
</dbReference>
<dbReference type="SUPFAM" id="SSF111069">
    <property type="entry name" value="Hypothetical protein yfbM"/>
    <property type="match status" value="1"/>
</dbReference>
<protein>
    <submittedName>
        <fullName evidence="1">Uncharacterized protein DUF1877</fullName>
    </submittedName>
</protein>
<name>A0A561WV59_9ACTN</name>
<dbReference type="EMBL" id="VIXA01000001">
    <property type="protein sequence ID" value="TWG27752.1"/>
    <property type="molecule type" value="Genomic_DNA"/>
</dbReference>
<dbReference type="RefSeq" id="WP_154938792.1">
    <property type="nucleotide sequence ID" value="NZ_VIXA01000001.1"/>
</dbReference>
<comment type="caution">
    <text evidence="1">The sequence shown here is derived from an EMBL/GenBank/DDBJ whole genome shotgun (WGS) entry which is preliminary data.</text>
</comment>
<dbReference type="Pfam" id="PF08974">
    <property type="entry name" value="DUF1877"/>
    <property type="match status" value="1"/>
</dbReference>
<dbReference type="AlphaFoldDB" id="A0A561WV59"/>
<reference evidence="1 2" key="1">
    <citation type="submission" date="2019-06" db="EMBL/GenBank/DDBJ databases">
        <title>Sequencing the genomes of 1000 actinobacteria strains.</title>
        <authorList>
            <person name="Klenk H.-P."/>
        </authorList>
    </citation>
    <scope>NUCLEOTIDE SEQUENCE [LARGE SCALE GENOMIC DNA]</scope>
    <source>
        <strain evidence="1 2">DSM 102131</strain>
    </source>
</reference>
<evidence type="ECO:0000313" key="1">
    <source>
        <dbReference type="EMBL" id="TWG27752.1"/>
    </source>
</evidence>
<keyword evidence="2" id="KW-1185">Reference proteome</keyword>
<dbReference type="InterPro" id="IPR035944">
    <property type="entry name" value="YfbM-like_sf"/>
</dbReference>
<organism evidence="1 2">
    <name type="scientific">Micromonospora palomenae</name>
    <dbReference type="NCBI Taxonomy" id="1461247"/>
    <lineage>
        <taxon>Bacteria</taxon>
        <taxon>Bacillati</taxon>
        <taxon>Actinomycetota</taxon>
        <taxon>Actinomycetes</taxon>
        <taxon>Micromonosporales</taxon>
        <taxon>Micromonosporaceae</taxon>
        <taxon>Micromonospora</taxon>
    </lineage>
</organism>